<accession>A0A9P4G7C8</accession>
<evidence type="ECO:0000313" key="2">
    <source>
        <dbReference type="Proteomes" id="UP000800039"/>
    </source>
</evidence>
<dbReference type="AlphaFoldDB" id="A0A9P4G7C8"/>
<dbReference type="GeneID" id="63853008"/>
<dbReference type="OrthoDB" id="5356769at2759"/>
<protein>
    <submittedName>
        <fullName evidence="1">Uncharacterized protein</fullName>
    </submittedName>
</protein>
<organism evidence="1 2">
    <name type="scientific">Cucurbitaria berberidis CBS 394.84</name>
    <dbReference type="NCBI Taxonomy" id="1168544"/>
    <lineage>
        <taxon>Eukaryota</taxon>
        <taxon>Fungi</taxon>
        <taxon>Dikarya</taxon>
        <taxon>Ascomycota</taxon>
        <taxon>Pezizomycotina</taxon>
        <taxon>Dothideomycetes</taxon>
        <taxon>Pleosporomycetidae</taxon>
        <taxon>Pleosporales</taxon>
        <taxon>Pleosporineae</taxon>
        <taxon>Cucurbitariaceae</taxon>
        <taxon>Cucurbitaria</taxon>
    </lineage>
</organism>
<dbReference type="EMBL" id="ML976620">
    <property type="protein sequence ID" value="KAF1840392.1"/>
    <property type="molecule type" value="Genomic_DNA"/>
</dbReference>
<keyword evidence="2" id="KW-1185">Reference proteome</keyword>
<sequence>MDYYSCQIKELHKEIRRRGYTHLGTNDQLSESLNEDDNARGTNATTVVTEHQSQFVSKELDQSRTAEFGETVLAGLLANEKIIYWTMNTFFPTLQLFFESGLSCTIDGTRLPGATVGLDPRLRFRLTDCTHEEDGCIIRSTLPEKFASSGTGLVIREACIAQRTSIVVKLVESEDRTISSPSPPLATIAQESHTVVGLRLEGMSKMAYIWAKAKSPSGSKGKTWGDVRIAGLRKDVPAPLLGYPEGTMKPGSQATVVVKESMISGSPLGEHAVDSLRS</sequence>
<evidence type="ECO:0000313" key="1">
    <source>
        <dbReference type="EMBL" id="KAF1840392.1"/>
    </source>
</evidence>
<proteinExistence type="predicted"/>
<name>A0A9P4G7C8_9PLEO</name>
<dbReference type="Proteomes" id="UP000800039">
    <property type="component" value="Unassembled WGS sequence"/>
</dbReference>
<dbReference type="RefSeq" id="XP_040782955.1">
    <property type="nucleotide sequence ID" value="XM_040935757.1"/>
</dbReference>
<gene>
    <name evidence="1" type="ORF">K460DRAFT_389935</name>
</gene>
<comment type="caution">
    <text evidence="1">The sequence shown here is derived from an EMBL/GenBank/DDBJ whole genome shotgun (WGS) entry which is preliminary data.</text>
</comment>
<reference evidence="1" key="1">
    <citation type="submission" date="2020-01" db="EMBL/GenBank/DDBJ databases">
        <authorList>
            <consortium name="DOE Joint Genome Institute"/>
            <person name="Haridas S."/>
            <person name="Albert R."/>
            <person name="Binder M."/>
            <person name="Bloem J."/>
            <person name="Labutti K."/>
            <person name="Salamov A."/>
            <person name="Andreopoulos B."/>
            <person name="Baker S.E."/>
            <person name="Barry K."/>
            <person name="Bills G."/>
            <person name="Bluhm B.H."/>
            <person name="Cannon C."/>
            <person name="Castanera R."/>
            <person name="Culley D.E."/>
            <person name="Daum C."/>
            <person name="Ezra D."/>
            <person name="Gonzalez J.B."/>
            <person name="Henrissat B."/>
            <person name="Kuo A."/>
            <person name="Liang C."/>
            <person name="Lipzen A."/>
            <person name="Lutzoni F."/>
            <person name="Magnuson J."/>
            <person name="Mondo S."/>
            <person name="Nolan M."/>
            <person name="Ohm R."/>
            <person name="Pangilinan J."/>
            <person name="Park H.-J."/>
            <person name="Ramirez L."/>
            <person name="Alfaro M."/>
            <person name="Sun H."/>
            <person name="Tritt A."/>
            <person name="Yoshinaga Y."/>
            <person name="Zwiers L.-H."/>
            <person name="Turgeon B.G."/>
            <person name="Goodwin S.B."/>
            <person name="Spatafora J.W."/>
            <person name="Crous P.W."/>
            <person name="Grigoriev I.V."/>
        </authorList>
    </citation>
    <scope>NUCLEOTIDE SEQUENCE</scope>
    <source>
        <strain evidence="1">CBS 394.84</strain>
    </source>
</reference>